<dbReference type="SMART" id="SM00320">
    <property type="entry name" value="WD40"/>
    <property type="match status" value="2"/>
</dbReference>
<name>X6PAR0_RETFI</name>
<dbReference type="Pfam" id="PF00400">
    <property type="entry name" value="WD40"/>
    <property type="match status" value="2"/>
</dbReference>
<dbReference type="InterPro" id="IPR036322">
    <property type="entry name" value="WD40_repeat_dom_sf"/>
</dbReference>
<keyword evidence="1 3" id="KW-0853">WD repeat</keyword>
<organism evidence="4 5">
    <name type="scientific">Reticulomyxa filosa</name>
    <dbReference type="NCBI Taxonomy" id="46433"/>
    <lineage>
        <taxon>Eukaryota</taxon>
        <taxon>Sar</taxon>
        <taxon>Rhizaria</taxon>
        <taxon>Retaria</taxon>
        <taxon>Foraminifera</taxon>
        <taxon>Monothalamids</taxon>
        <taxon>Reticulomyxidae</taxon>
        <taxon>Reticulomyxa</taxon>
    </lineage>
</organism>
<dbReference type="PANTHER" id="PTHR22847">
    <property type="entry name" value="WD40 REPEAT PROTEIN"/>
    <property type="match status" value="1"/>
</dbReference>
<dbReference type="PROSITE" id="PS50294">
    <property type="entry name" value="WD_REPEATS_REGION"/>
    <property type="match status" value="1"/>
</dbReference>
<sequence>MNLNLSMKSKEEEEIQIIVHHWIRILNIKLGWIKNFDKLVINYISTVFMFDTFRSSSKLINTFTEHTRGLRSVDYTIFDNCQFICSGSTDEIIRVWDVDNNKQIQSLNGHSESVNCVKFSLYYYHNHRQNIICSSSSDKTIRFWNFKHNKQLQILNGH</sequence>
<keyword evidence="2" id="KW-0677">Repeat</keyword>
<dbReference type="AlphaFoldDB" id="X6PAR0"/>
<dbReference type="Proteomes" id="UP000023152">
    <property type="component" value="Unassembled WGS sequence"/>
</dbReference>
<feature type="repeat" description="WD" evidence="3">
    <location>
        <begin position="63"/>
        <end position="106"/>
    </location>
</feature>
<feature type="repeat" description="WD" evidence="3">
    <location>
        <begin position="107"/>
        <end position="154"/>
    </location>
</feature>
<keyword evidence="5" id="KW-1185">Reference proteome</keyword>
<reference evidence="4 5" key="1">
    <citation type="journal article" date="2013" name="Curr. Biol.">
        <title>The Genome of the Foraminiferan Reticulomyxa filosa.</title>
        <authorList>
            <person name="Glockner G."/>
            <person name="Hulsmann N."/>
            <person name="Schleicher M."/>
            <person name="Noegel A.A."/>
            <person name="Eichinger L."/>
            <person name="Gallinger C."/>
            <person name="Pawlowski J."/>
            <person name="Sierra R."/>
            <person name="Euteneuer U."/>
            <person name="Pillet L."/>
            <person name="Moustafa A."/>
            <person name="Platzer M."/>
            <person name="Groth M."/>
            <person name="Szafranski K."/>
            <person name="Schliwa M."/>
        </authorList>
    </citation>
    <scope>NUCLEOTIDE SEQUENCE [LARGE SCALE GENOMIC DNA]</scope>
</reference>
<evidence type="ECO:0000313" key="5">
    <source>
        <dbReference type="Proteomes" id="UP000023152"/>
    </source>
</evidence>
<gene>
    <name evidence="4" type="ORF">RFI_02358</name>
</gene>
<dbReference type="GO" id="GO:0042393">
    <property type="term" value="F:histone binding"/>
    <property type="evidence" value="ECO:0007669"/>
    <property type="project" value="TreeGrafter"/>
</dbReference>
<accession>X6PAR0</accession>
<dbReference type="GO" id="GO:0048188">
    <property type="term" value="C:Set1C/COMPASS complex"/>
    <property type="evidence" value="ECO:0007669"/>
    <property type="project" value="TreeGrafter"/>
</dbReference>
<dbReference type="InterPro" id="IPR015943">
    <property type="entry name" value="WD40/YVTN_repeat-like_dom_sf"/>
</dbReference>
<dbReference type="PROSITE" id="PS00678">
    <property type="entry name" value="WD_REPEATS_1"/>
    <property type="match status" value="2"/>
</dbReference>
<evidence type="ECO:0000256" key="2">
    <source>
        <dbReference type="ARBA" id="ARBA00022737"/>
    </source>
</evidence>
<dbReference type="InterPro" id="IPR001680">
    <property type="entry name" value="WD40_rpt"/>
</dbReference>
<proteinExistence type="predicted"/>
<protein>
    <submittedName>
        <fullName evidence="4">WD-repeat protein</fullName>
    </submittedName>
</protein>
<dbReference type="InterPro" id="IPR019775">
    <property type="entry name" value="WD40_repeat_CS"/>
</dbReference>
<dbReference type="EMBL" id="ASPP01002327">
    <property type="protein sequence ID" value="ETO34732.1"/>
    <property type="molecule type" value="Genomic_DNA"/>
</dbReference>
<evidence type="ECO:0000256" key="1">
    <source>
        <dbReference type="ARBA" id="ARBA00022574"/>
    </source>
</evidence>
<evidence type="ECO:0000313" key="4">
    <source>
        <dbReference type="EMBL" id="ETO34732.1"/>
    </source>
</evidence>
<comment type="caution">
    <text evidence="4">The sequence shown here is derived from an EMBL/GenBank/DDBJ whole genome shotgun (WGS) entry which is preliminary data.</text>
</comment>
<dbReference type="SUPFAM" id="SSF50978">
    <property type="entry name" value="WD40 repeat-like"/>
    <property type="match status" value="1"/>
</dbReference>
<dbReference type="Gene3D" id="2.130.10.10">
    <property type="entry name" value="YVTN repeat-like/Quinoprotein amine dehydrogenase"/>
    <property type="match status" value="1"/>
</dbReference>
<dbReference type="PROSITE" id="PS50082">
    <property type="entry name" value="WD_REPEATS_2"/>
    <property type="match status" value="2"/>
</dbReference>
<evidence type="ECO:0000256" key="3">
    <source>
        <dbReference type="PROSITE-ProRule" id="PRU00221"/>
    </source>
</evidence>
<dbReference type="PANTHER" id="PTHR22847:SF637">
    <property type="entry name" value="WD REPEAT DOMAIN 5B"/>
    <property type="match status" value="1"/>
</dbReference>